<proteinExistence type="predicted"/>
<sequence length="364" mass="40482">MCDDYRAARELDLIEQRADKEAGRLIKSPLRVLWASQGLIEKKFDCIQDWQDVTDPSITVQGRRVTGTHYIPEENADEVVRSSMEINEALPRYKTLPPTPVLPEAVSSGTAPINNVKLWYALYGPALTCGRTPVVFLHGGKISSRWFAHQINHIASKGHPVIAIDTRAHGRSSDDPSVDLSYDLFADDAVALLDHLDVGAANWVGWSDGANTCLSLAMRHGSRVKQIFAFGPNYQPDQAIPVEPGQIPFLSELMSRIKDDYETISPTPDRFEDFMAKGDKMQAIEPAWSENDFSKIAPLPQQPDGKQAIWIVTGDSEELIQHQVAPEIRDMISGSRLVVLPDVSHFAPIQDAETFNANLDEWLS</sequence>
<accession>A0ACC1MLT2</accession>
<protein>
    <submittedName>
        <fullName evidence="1">Uncharacterized protein</fullName>
    </submittedName>
</protein>
<keyword evidence="2" id="KW-1185">Reference proteome</keyword>
<evidence type="ECO:0000313" key="2">
    <source>
        <dbReference type="Proteomes" id="UP001143910"/>
    </source>
</evidence>
<organism evidence="1 2">
    <name type="scientific">Zarea fungicola</name>
    <dbReference type="NCBI Taxonomy" id="93591"/>
    <lineage>
        <taxon>Eukaryota</taxon>
        <taxon>Fungi</taxon>
        <taxon>Dikarya</taxon>
        <taxon>Ascomycota</taxon>
        <taxon>Pezizomycotina</taxon>
        <taxon>Sordariomycetes</taxon>
        <taxon>Hypocreomycetidae</taxon>
        <taxon>Hypocreales</taxon>
        <taxon>Cordycipitaceae</taxon>
        <taxon>Zarea</taxon>
    </lineage>
</organism>
<evidence type="ECO:0000313" key="1">
    <source>
        <dbReference type="EMBL" id="KAJ2967784.1"/>
    </source>
</evidence>
<name>A0ACC1MLT2_9HYPO</name>
<dbReference type="Proteomes" id="UP001143910">
    <property type="component" value="Unassembled WGS sequence"/>
</dbReference>
<comment type="caution">
    <text evidence="1">The sequence shown here is derived from an EMBL/GenBank/DDBJ whole genome shotgun (WGS) entry which is preliminary data.</text>
</comment>
<reference evidence="1" key="1">
    <citation type="submission" date="2022-08" db="EMBL/GenBank/DDBJ databases">
        <title>Genome Sequence of Lecanicillium fungicola.</title>
        <authorList>
            <person name="Buettner E."/>
        </authorList>
    </citation>
    <scope>NUCLEOTIDE SEQUENCE</scope>
    <source>
        <strain evidence="1">Babe33</strain>
    </source>
</reference>
<dbReference type="EMBL" id="JANJQO010002190">
    <property type="protein sequence ID" value="KAJ2967784.1"/>
    <property type="molecule type" value="Genomic_DNA"/>
</dbReference>
<gene>
    <name evidence="1" type="ORF">NQ176_g9499</name>
</gene>